<keyword evidence="7" id="KW-0496">Mitochondrion</keyword>
<dbReference type="GO" id="GO:0090422">
    <property type="term" value="F:thiamine pyrophosphate transmembrane transporter activity"/>
    <property type="evidence" value="ECO:0007669"/>
    <property type="project" value="EnsemblFungi"/>
</dbReference>
<evidence type="ECO:0000256" key="1">
    <source>
        <dbReference type="ARBA" id="ARBA00004448"/>
    </source>
</evidence>
<dbReference type="EMBL" id="KV454438">
    <property type="protein sequence ID" value="ODQ77807.1"/>
    <property type="molecule type" value="Genomic_DNA"/>
</dbReference>
<dbReference type="PROSITE" id="PS50920">
    <property type="entry name" value="SOLCAR"/>
    <property type="match status" value="3"/>
</dbReference>
<evidence type="ECO:0000256" key="5">
    <source>
        <dbReference type="ARBA" id="ARBA00022792"/>
    </source>
</evidence>
<dbReference type="AlphaFoldDB" id="A0A1E3QLE1"/>
<dbReference type="GeneID" id="30147620"/>
<name>A0A1E3QLE1_9ASCO</name>
<evidence type="ECO:0000256" key="10">
    <source>
        <dbReference type="RuleBase" id="RU000488"/>
    </source>
</evidence>
<evidence type="ECO:0008006" key="13">
    <source>
        <dbReference type="Google" id="ProtNLM"/>
    </source>
</evidence>
<evidence type="ECO:0000256" key="2">
    <source>
        <dbReference type="ARBA" id="ARBA00022448"/>
    </source>
</evidence>
<dbReference type="Proteomes" id="UP000094336">
    <property type="component" value="Unassembled WGS sequence"/>
</dbReference>
<evidence type="ECO:0000313" key="11">
    <source>
        <dbReference type="EMBL" id="ODQ77807.1"/>
    </source>
</evidence>
<dbReference type="InterPro" id="IPR018108">
    <property type="entry name" value="MCP_transmembrane"/>
</dbReference>
<evidence type="ECO:0000313" key="12">
    <source>
        <dbReference type="Proteomes" id="UP000094336"/>
    </source>
</evidence>
<keyword evidence="12" id="KW-1185">Reference proteome</keyword>
<dbReference type="PANTHER" id="PTHR24089">
    <property type="entry name" value="SOLUTE CARRIER FAMILY 25"/>
    <property type="match status" value="1"/>
</dbReference>
<feature type="repeat" description="Solcar" evidence="9">
    <location>
        <begin position="82"/>
        <end position="168"/>
    </location>
</feature>
<dbReference type="PRINTS" id="PR00926">
    <property type="entry name" value="MITOCARRIER"/>
</dbReference>
<evidence type="ECO:0000256" key="4">
    <source>
        <dbReference type="ARBA" id="ARBA00022737"/>
    </source>
</evidence>
<evidence type="ECO:0000256" key="7">
    <source>
        <dbReference type="ARBA" id="ARBA00023128"/>
    </source>
</evidence>
<comment type="similarity">
    <text evidence="10">Belongs to the mitochondrial carrier (TC 2.A.29) family.</text>
</comment>
<evidence type="ECO:0000256" key="6">
    <source>
        <dbReference type="ARBA" id="ARBA00022989"/>
    </source>
</evidence>
<sequence length="264" mass="29265">MVTAPLDVVKIRLQLQVSNTKYHGIIGTMSTVVREEGVRALWKGNVPAEILYVVYGGVQFTTYSFVNSQLASWGKENPHWAVPSAHSFISGFVAGSASTMVTYPFDLLRTRLAANTNKQFQSFYGTIKDVYLHESGIRGFYAGIAPTMISVCLNTGVMFQTYNWARWASSAVDMPFAEPICGFIAGAFSKGVTFPLDLLRRRLQMVGSSKPAVDVICKIFAVEGTRGFYKGFLVSVLKTAPTSALTMWVYEYLLRLLLHRKGLE</sequence>
<evidence type="ECO:0000256" key="9">
    <source>
        <dbReference type="PROSITE-ProRule" id="PRU00282"/>
    </source>
</evidence>
<dbReference type="STRING" id="984486.A0A1E3QLE1"/>
<dbReference type="InterPro" id="IPR023395">
    <property type="entry name" value="MCP_dom_sf"/>
</dbReference>
<dbReference type="OrthoDB" id="18574at2759"/>
<protein>
    <recommendedName>
        <fullName evidence="13">Mitochondrial thiamine pyrophosphate carrier 1</fullName>
    </recommendedName>
</protein>
<organism evidence="11 12">
    <name type="scientific">Babjeviella inositovora NRRL Y-12698</name>
    <dbReference type="NCBI Taxonomy" id="984486"/>
    <lineage>
        <taxon>Eukaryota</taxon>
        <taxon>Fungi</taxon>
        <taxon>Dikarya</taxon>
        <taxon>Ascomycota</taxon>
        <taxon>Saccharomycotina</taxon>
        <taxon>Pichiomycetes</taxon>
        <taxon>Serinales incertae sedis</taxon>
        <taxon>Babjeviella</taxon>
    </lineage>
</organism>
<dbReference type="Gene3D" id="1.50.40.10">
    <property type="entry name" value="Mitochondrial carrier domain"/>
    <property type="match status" value="1"/>
</dbReference>
<dbReference type="GO" id="GO:0005743">
    <property type="term" value="C:mitochondrial inner membrane"/>
    <property type="evidence" value="ECO:0007669"/>
    <property type="project" value="UniProtKB-SubCell"/>
</dbReference>
<dbReference type="SUPFAM" id="SSF103506">
    <property type="entry name" value="Mitochondrial carrier"/>
    <property type="match status" value="1"/>
</dbReference>
<keyword evidence="3 9" id="KW-0812">Transmembrane</keyword>
<accession>A0A1E3QLE1</accession>
<dbReference type="InterPro" id="IPR002067">
    <property type="entry name" value="MCP"/>
</dbReference>
<keyword evidence="8 9" id="KW-0472">Membrane</keyword>
<keyword evidence="5" id="KW-0999">Mitochondrion inner membrane</keyword>
<feature type="repeat" description="Solcar" evidence="9">
    <location>
        <begin position="1"/>
        <end position="69"/>
    </location>
</feature>
<keyword evidence="4" id="KW-0677">Repeat</keyword>
<reference evidence="12" key="1">
    <citation type="submission" date="2016-05" db="EMBL/GenBank/DDBJ databases">
        <title>Comparative genomics of biotechnologically important yeasts.</title>
        <authorList>
            <consortium name="DOE Joint Genome Institute"/>
            <person name="Riley R."/>
            <person name="Haridas S."/>
            <person name="Wolfe K.H."/>
            <person name="Lopes M.R."/>
            <person name="Hittinger C.T."/>
            <person name="Goker M."/>
            <person name="Salamov A."/>
            <person name="Wisecaver J."/>
            <person name="Long T.M."/>
            <person name="Aerts A.L."/>
            <person name="Barry K."/>
            <person name="Choi C."/>
            <person name="Clum A."/>
            <person name="Coughlan A.Y."/>
            <person name="Deshpande S."/>
            <person name="Douglass A.P."/>
            <person name="Hanson S.J."/>
            <person name="Klenk H.-P."/>
            <person name="Labutti K."/>
            <person name="Lapidus A."/>
            <person name="Lindquist E."/>
            <person name="Lipzen A."/>
            <person name="Meier-Kolthoff J.P."/>
            <person name="Ohm R.A."/>
            <person name="Otillar R.P."/>
            <person name="Pangilinan J."/>
            <person name="Peng Y."/>
            <person name="Rokas A."/>
            <person name="Rosa C.A."/>
            <person name="Scheuner C."/>
            <person name="Sibirny A.A."/>
            <person name="Slot J.C."/>
            <person name="Stielow J.B."/>
            <person name="Sun H."/>
            <person name="Kurtzman C.P."/>
            <person name="Blackwell M."/>
            <person name="Grigoriev I.V."/>
            <person name="Jeffries T.W."/>
        </authorList>
    </citation>
    <scope>NUCLEOTIDE SEQUENCE [LARGE SCALE GENOMIC DNA]</scope>
    <source>
        <strain evidence="12">NRRL Y-12698</strain>
    </source>
</reference>
<keyword evidence="2 10" id="KW-0813">Transport</keyword>
<evidence type="ECO:0000256" key="3">
    <source>
        <dbReference type="ARBA" id="ARBA00022692"/>
    </source>
</evidence>
<evidence type="ECO:0000256" key="8">
    <source>
        <dbReference type="ARBA" id="ARBA00023136"/>
    </source>
</evidence>
<proteinExistence type="inferred from homology"/>
<keyword evidence="6" id="KW-1133">Transmembrane helix</keyword>
<dbReference type="GO" id="GO:1990545">
    <property type="term" value="P:mitochondrial thiamine pyrophosphate transmembrane transport"/>
    <property type="evidence" value="ECO:0007669"/>
    <property type="project" value="EnsemblFungi"/>
</dbReference>
<feature type="repeat" description="Solcar" evidence="9">
    <location>
        <begin position="173"/>
        <end position="256"/>
    </location>
</feature>
<gene>
    <name evidence="11" type="ORF">BABINDRAFT_163194</name>
</gene>
<dbReference type="RefSeq" id="XP_018983135.1">
    <property type="nucleotide sequence ID" value="XM_019129767.1"/>
</dbReference>
<comment type="subcellular location">
    <subcellularLocation>
        <location evidence="1">Mitochondrion inner membrane</location>
        <topology evidence="1">Multi-pass membrane protein</topology>
    </subcellularLocation>
</comment>
<dbReference type="Pfam" id="PF00153">
    <property type="entry name" value="Mito_carr"/>
    <property type="match status" value="3"/>
</dbReference>